<reference evidence="2" key="1">
    <citation type="submission" date="2017-09" db="EMBL/GenBank/DDBJ databases">
        <authorList>
            <person name="Feng G."/>
            <person name="Zhu H."/>
        </authorList>
    </citation>
    <scope>NUCLEOTIDE SEQUENCE [LARGE SCALE GENOMIC DNA]</scope>
    <source>
        <strain evidence="2">1PNM-20</strain>
    </source>
</reference>
<evidence type="ECO:0000313" key="2">
    <source>
        <dbReference type="Proteomes" id="UP000218151"/>
    </source>
</evidence>
<dbReference type="RefSeq" id="WP_095996311.1">
    <property type="nucleotide sequence ID" value="NZ_NSLI01000001.1"/>
</dbReference>
<proteinExistence type="predicted"/>
<sequence length="158" mass="17652">MDKPESPPPAGTAPDDLLLFTPVAMTLTRVDGWTTERQRAFIDALSRMGVVAAAARSVGMSATSAYKLRERAGPGSSFVRAWDMAREVAGSMALDRAREIGRERLSAPIYHRGRQVGVRHYWDNRILLAALNALDRQESRELRLVHAAAERRRARDRK</sequence>
<evidence type="ECO:0008006" key="3">
    <source>
        <dbReference type="Google" id="ProtNLM"/>
    </source>
</evidence>
<accession>A0A2A2SIT9</accession>
<keyword evidence="2" id="KW-1185">Reference proteome</keyword>
<dbReference type="Proteomes" id="UP000218151">
    <property type="component" value="Unassembled WGS sequence"/>
</dbReference>
<gene>
    <name evidence="1" type="ORF">CKY28_00045</name>
</gene>
<dbReference type="EMBL" id="NSLI01000001">
    <property type="protein sequence ID" value="PAX09204.1"/>
    <property type="molecule type" value="Genomic_DNA"/>
</dbReference>
<evidence type="ECO:0000313" key="1">
    <source>
        <dbReference type="EMBL" id="PAX09204.1"/>
    </source>
</evidence>
<protein>
    <recommendedName>
        <fullName evidence="3">LysR family transcriptional regulator</fullName>
    </recommendedName>
</protein>
<organism evidence="1 2">
    <name type="scientific">Sphingomonas lenta</name>
    <dbReference type="NCBI Taxonomy" id="1141887"/>
    <lineage>
        <taxon>Bacteria</taxon>
        <taxon>Pseudomonadati</taxon>
        <taxon>Pseudomonadota</taxon>
        <taxon>Alphaproteobacteria</taxon>
        <taxon>Sphingomonadales</taxon>
        <taxon>Sphingomonadaceae</taxon>
        <taxon>Sphingomonas</taxon>
    </lineage>
</organism>
<dbReference type="OrthoDB" id="7282816at2"/>
<comment type="caution">
    <text evidence="1">The sequence shown here is derived from an EMBL/GenBank/DDBJ whole genome shotgun (WGS) entry which is preliminary data.</text>
</comment>
<dbReference type="AlphaFoldDB" id="A0A2A2SIT9"/>
<name>A0A2A2SIT9_9SPHN</name>